<protein>
    <submittedName>
        <fullName evidence="2">Uncharacterized protein</fullName>
    </submittedName>
</protein>
<dbReference type="EMBL" id="CBSZ010000118">
    <property type="protein sequence ID" value="CDH23782.1"/>
    <property type="molecule type" value="Genomic_DNA"/>
</dbReference>
<evidence type="ECO:0000313" key="2">
    <source>
        <dbReference type="EMBL" id="CDH23782.1"/>
    </source>
</evidence>
<reference evidence="2" key="1">
    <citation type="submission" date="2013-07" db="EMBL/GenBank/DDBJ databases">
        <title>Sub-species coevolution in mutualistic symbiosis.</title>
        <authorList>
            <person name="Murfin K."/>
            <person name="Klassen J."/>
            <person name="Lee M."/>
            <person name="Forst S."/>
            <person name="Stock P."/>
            <person name="Goodrich-Blair H."/>
        </authorList>
    </citation>
    <scope>NUCLEOTIDE SEQUENCE [LARGE SCALE GENOMIC DNA]</scope>
    <source>
        <strain evidence="2">Kraussei Becker Underwood</strain>
    </source>
</reference>
<feature type="transmembrane region" description="Helical" evidence="1">
    <location>
        <begin position="27"/>
        <end position="45"/>
    </location>
</feature>
<keyword evidence="1" id="KW-0472">Membrane</keyword>
<proteinExistence type="predicted"/>
<dbReference type="AlphaFoldDB" id="A0A077PT80"/>
<gene>
    <name evidence="2" type="ORF">XBKB1_2040014</name>
</gene>
<organism evidence="2 3">
    <name type="scientific">Xenorhabdus bovienii str. kraussei Becker Underwood</name>
    <dbReference type="NCBI Taxonomy" id="1398204"/>
    <lineage>
        <taxon>Bacteria</taxon>
        <taxon>Pseudomonadati</taxon>
        <taxon>Pseudomonadota</taxon>
        <taxon>Gammaproteobacteria</taxon>
        <taxon>Enterobacterales</taxon>
        <taxon>Morganellaceae</taxon>
        <taxon>Xenorhabdus</taxon>
    </lineage>
</organism>
<dbReference type="HOGENOM" id="CLU_3190780_0_0_6"/>
<name>A0A077PT80_XENBV</name>
<dbReference type="Proteomes" id="UP000028493">
    <property type="component" value="Unassembled WGS sequence"/>
</dbReference>
<accession>A0A077PT80</accession>
<evidence type="ECO:0000313" key="3">
    <source>
        <dbReference type="Proteomes" id="UP000028493"/>
    </source>
</evidence>
<keyword evidence="1" id="KW-0812">Transmembrane</keyword>
<evidence type="ECO:0000256" key="1">
    <source>
        <dbReference type="SAM" id="Phobius"/>
    </source>
</evidence>
<sequence>MVRIYKHYFMKTSITCLYECEYARKNLYLLVFKVDLFLLIVVNVTN</sequence>
<comment type="caution">
    <text evidence="2">The sequence shown here is derived from an EMBL/GenBank/DDBJ whole genome shotgun (WGS) entry which is preliminary data.</text>
</comment>
<keyword evidence="1" id="KW-1133">Transmembrane helix</keyword>